<dbReference type="RefSeq" id="WP_060658548.1">
    <property type="nucleotide sequence ID" value="NZ_CP014040.1"/>
</dbReference>
<sequence length="169" mass="19412">MSAKWVEIEQILTDLLGDLTMAVTVLKDYESKPFMKESQNLAKRQCIWRLCTFSLVINCCKYVELNTKYGNEFNKLIPEHNKVRGQFNESVKKNKAINKLRNHCVAHVSDKSVHLSPIEVQKEIIEMFGGQHADDFLNWVCPDNLESTNKTESLVGVIWLLRDAVSSKL</sequence>
<dbReference type="EMBL" id="VTYF01000051">
    <property type="protein sequence ID" value="NOI12285.1"/>
    <property type="molecule type" value="Genomic_DNA"/>
</dbReference>
<proteinExistence type="predicted"/>
<name>A0A7Y4B844_VIBAL</name>
<organism evidence="1 2">
    <name type="scientific">Vibrio alginolyticus</name>
    <dbReference type="NCBI Taxonomy" id="663"/>
    <lineage>
        <taxon>Bacteria</taxon>
        <taxon>Pseudomonadati</taxon>
        <taxon>Pseudomonadota</taxon>
        <taxon>Gammaproteobacteria</taxon>
        <taxon>Vibrionales</taxon>
        <taxon>Vibrionaceae</taxon>
        <taxon>Vibrio</taxon>
    </lineage>
</organism>
<evidence type="ECO:0008006" key="3">
    <source>
        <dbReference type="Google" id="ProtNLM"/>
    </source>
</evidence>
<evidence type="ECO:0000313" key="1">
    <source>
        <dbReference type="EMBL" id="NOI12285.1"/>
    </source>
</evidence>
<dbReference type="Proteomes" id="UP000532247">
    <property type="component" value="Unassembled WGS sequence"/>
</dbReference>
<accession>A0A7Y4B844</accession>
<dbReference type="AlphaFoldDB" id="A0A7Y4B844"/>
<reference evidence="1 2" key="1">
    <citation type="submission" date="2019-09" db="EMBL/GenBank/DDBJ databases">
        <title>Draft genome sequencing and comparative genomics of hatchery-associated Vibrios.</title>
        <authorList>
            <person name="Kehlet-Delgado H."/>
            <person name="Mueller R.S."/>
        </authorList>
    </citation>
    <scope>NUCLEOTIDE SEQUENCE [LARGE SCALE GENOMIC DNA]</scope>
    <source>
        <strain evidence="1 2">081416A</strain>
    </source>
</reference>
<gene>
    <name evidence="1" type="ORF">F0254_26285</name>
</gene>
<protein>
    <recommendedName>
        <fullName evidence="3">HEPN AbiU2-like domain-containing protein</fullName>
    </recommendedName>
</protein>
<dbReference type="Gene3D" id="1.20.120.1060">
    <property type="match status" value="1"/>
</dbReference>
<comment type="caution">
    <text evidence="1">The sequence shown here is derived from an EMBL/GenBank/DDBJ whole genome shotgun (WGS) entry which is preliminary data.</text>
</comment>
<evidence type="ECO:0000313" key="2">
    <source>
        <dbReference type="Proteomes" id="UP000532247"/>
    </source>
</evidence>